<evidence type="ECO:0000313" key="2">
    <source>
        <dbReference type="Proteomes" id="UP001054945"/>
    </source>
</evidence>
<feature type="non-terminal residue" evidence="1">
    <location>
        <position position="1"/>
    </location>
</feature>
<dbReference type="AlphaFoldDB" id="A0AAV4Y7A8"/>
<dbReference type="EMBL" id="BPLR01018924">
    <property type="protein sequence ID" value="GIZ03253.1"/>
    <property type="molecule type" value="Genomic_DNA"/>
</dbReference>
<protein>
    <submittedName>
        <fullName evidence="1">Uncharacterized protein</fullName>
    </submittedName>
</protein>
<reference evidence="1 2" key="1">
    <citation type="submission" date="2021-06" db="EMBL/GenBank/DDBJ databases">
        <title>Caerostris extrusa draft genome.</title>
        <authorList>
            <person name="Kono N."/>
            <person name="Arakawa K."/>
        </authorList>
    </citation>
    <scope>NUCLEOTIDE SEQUENCE [LARGE SCALE GENOMIC DNA]</scope>
</reference>
<name>A0AAV4Y7A8_CAEEX</name>
<keyword evidence="2" id="KW-1185">Reference proteome</keyword>
<comment type="caution">
    <text evidence="1">The sequence shown here is derived from an EMBL/GenBank/DDBJ whole genome shotgun (WGS) entry which is preliminary data.</text>
</comment>
<evidence type="ECO:0000313" key="1">
    <source>
        <dbReference type="EMBL" id="GIZ03253.1"/>
    </source>
</evidence>
<accession>A0AAV4Y7A8</accession>
<sequence>LYKPKTRACTGSSRIGWKARLVSINRDPTKSVTPSDELSNKASSCAKPSRPLVATILPFRRCVSKPL</sequence>
<organism evidence="1 2">
    <name type="scientific">Caerostris extrusa</name>
    <name type="common">Bark spider</name>
    <name type="synonym">Caerostris bankana</name>
    <dbReference type="NCBI Taxonomy" id="172846"/>
    <lineage>
        <taxon>Eukaryota</taxon>
        <taxon>Metazoa</taxon>
        <taxon>Ecdysozoa</taxon>
        <taxon>Arthropoda</taxon>
        <taxon>Chelicerata</taxon>
        <taxon>Arachnida</taxon>
        <taxon>Araneae</taxon>
        <taxon>Araneomorphae</taxon>
        <taxon>Entelegynae</taxon>
        <taxon>Araneoidea</taxon>
        <taxon>Araneidae</taxon>
        <taxon>Caerostris</taxon>
    </lineage>
</organism>
<gene>
    <name evidence="1" type="ORF">CEXT_496851</name>
</gene>
<proteinExistence type="predicted"/>
<dbReference type="Proteomes" id="UP001054945">
    <property type="component" value="Unassembled WGS sequence"/>
</dbReference>